<organism evidence="10 11">
    <name type="scientific">Circinella minor</name>
    <dbReference type="NCBI Taxonomy" id="1195481"/>
    <lineage>
        <taxon>Eukaryota</taxon>
        <taxon>Fungi</taxon>
        <taxon>Fungi incertae sedis</taxon>
        <taxon>Mucoromycota</taxon>
        <taxon>Mucoromycotina</taxon>
        <taxon>Mucoromycetes</taxon>
        <taxon>Mucorales</taxon>
        <taxon>Lichtheimiaceae</taxon>
        <taxon>Circinella</taxon>
    </lineage>
</organism>
<dbReference type="OrthoDB" id="5839090at2759"/>
<accession>A0A8H7SG78</accession>
<dbReference type="SUPFAM" id="SSF51445">
    <property type="entry name" value="(Trans)glycosidases"/>
    <property type="match status" value="1"/>
</dbReference>
<dbReference type="SUPFAM" id="SSF51011">
    <property type="entry name" value="Glycosyl hydrolase domain"/>
    <property type="match status" value="1"/>
</dbReference>
<dbReference type="InterPro" id="IPR025887">
    <property type="entry name" value="Glyco_hydro_31_N_dom"/>
</dbReference>
<dbReference type="Gene3D" id="2.60.40.1760">
    <property type="entry name" value="glycosyl hydrolase (family 31)"/>
    <property type="match status" value="1"/>
</dbReference>
<feature type="region of interest" description="Disordered" evidence="5">
    <location>
        <begin position="110"/>
        <end position="138"/>
    </location>
</feature>
<feature type="domain" description="Glycoside hydrolase family 31 TIM barrel" evidence="7">
    <location>
        <begin position="293"/>
        <end position="684"/>
    </location>
</feature>
<dbReference type="GO" id="GO:0030246">
    <property type="term" value="F:carbohydrate binding"/>
    <property type="evidence" value="ECO:0007669"/>
    <property type="project" value="InterPro"/>
</dbReference>
<evidence type="ECO:0000259" key="9">
    <source>
        <dbReference type="Pfam" id="PF21365"/>
    </source>
</evidence>
<evidence type="ECO:0000256" key="6">
    <source>
        <dbReference type="SAM" id="SignalP"/>
    </source>
</evidence>
<dbReference type="PANTHER" id="PTHR22762">
    <property type="entry name" value="ALPHA-GLUCOSIDASE"/>
    <property type="match status" value="1"/>
</dbReference>
<reference evidence="10 11" key="1">
    <citation type="submission" date="2020-12" db="EMBL/GenBank/DDBJ databases">
        <title>Metabolic potential, ecology and presence of endohyphal bacteria is reflected in genomic diversity of Mucoromycotina.</title>
        <authorList>
            <person name="Muszewska A."/>
            <person name="Okrasinska A."/>
            <person name="Steczkiewicz K."/>
            <person name="Drgas O."/>
            <person name="Orlowska M."/>
            <person name="Perlinska-Lenart U."/>
            <person name="Aleksandrzak-Piekarczyk T."/>
            <person name="Szatraj K."/>
            <person name="Zielenkiewicz U."/>
            <person name="Pilsyk S."/>
            <person name="Malc E."/>
            <person name="Mieczkowski P."/>
            <person name="Kruszewska J.S."/>
            <person name="Biernat P."/>
            <person name="Pawlowska J."/>
        </authorList>
    </citation>
    <scope>NUCLEOTIDE SEQUENCE [LARGE SCALE GENOMIC DNA]</scope>
    <source>
        <strain evidence="10 11">CBS 142.35</strain>
    </source>
</reference>
<dbReference type="CDD" id="cd06602">
    <property type="entry name" value="GH31_MGAM_SI_GAA"/>
    <property type="match status" value="1"/>
</dbReference>
<proteinExistence type="inferred from homology"/>
<dbReference type="EMBL" id="JAEPRB010000003">
    <property type="protein sequence ID" value="KAG2228000.1"/>
    <property type="molecule type" value="Genomic_DNA"/>
</dbReference>
<feature type="domain" description="Glycosyl hydrolase family 31 C-terminal" evidence="9">
    <location>
        <begin position="692"/>
        <end position="788"/>
    </location>
</feature>
<evidence type="ECO:0000259" key="7">
    <source>
        <dbReference type="Pfam" id="PF01055"/>
    </source>
</evidence>
<evidence type="ECO:0000256" key="2">
    <source>
        <dbReference type="ARBA" id="ARBA00023180"/>
    </source>
</evidence>
<dbReference type="PANTHER" id="PTHR22762:SF133">
    <property type="entry name" value="P-TYPE DOMAIN-CONTAINING PROTEIN"/>
    <property type="match status" value="1"/>
</dbReference>
<feature type="domain" description="Glycoside hydrolase family 31 N-terminal" evidence="8">
    <location>
        <begin position="143"/>
        <end position="247"/>
    </location>
</feature>
<feature type="signal peptide" evidence="6">
    <location>
        <begin position="1"/>
        <end position="20"/>
    </location>
</feature>
<keyword evidence="2" id="KW-0325">Glycoprotein</keyword>
<dbReference type="Pfam" id="PF01055">
    <property type="entry name" value="Glyco_hydro_31_2nd"/>
    <property type="match status" value="1"/>
</dbReference>
<dbReference type="Pfam" id="PF21365">
    <property type="entry name" value="Glyco_hydro_31_3rd"/>
    <property type="match status" value="1"/>
</dbReference>
<dbReference type="InterPro" id="IPR013780">
    <property type="entry name" value="Glyco_hydro_b"/>
</dbReference>
<dbReference type="InterPro" id="IPR000322">
    <property type="entry name" value="Glyco_hydro_31_TIM"/>
</dbReference>
<dbReference type="Proteomes" id="UP000646827">
    <property type="component" value="Unassembled WGS sequence"/>
</dbReference>
<dbReference type="GO" id="GO:0005975">
    <property type="term" value="P:carbohydrate metabolic process"/>
    <property type="evidence" value="ECO:0007669"/>
    <property type="project" value="InterPro"/>
</dbReference>
<dbReference type="SUPFAM" id="SSF74650">
    <property type="entry name" value="Galactose mutarotase-like"/>
    <property type="match status" value="1"/>
</dbReference>
<keyword evidence="6" id="KW-0732">Signal</keyword>
<keyword evidence="4" id="KW-0326">Glycosidase</keyword>
<keyword evidence="11" id="KW-1185">Reference proteome</keyword>
<dbReference type="Pfam" id="PF13802">
    <property type="entry name" value="Gal_mutarotas_2"/>
    <property type="match status" value="1"/>
</dbReference>
<sequence>MRIFLLLFTIVGISPQLIYSQTTEHYNENGFHMAPTNDSLLQEQYSNYDVNAAAPGYIVNGDTISTKSGFQIPLTIKPGPTDFYGKTIKDLVVQVDYETADRLHVKISDKEKKQVPVPDSPLGLQRPKPPTEPFKNPNYRFSYTPDPFSFKVTRVSDDVVIFDTTDYPLVFEDQYLELTTKVPDDANIYGFGETTLPSFRRNNKLNVTTVFARDIACPFYENIYGAHPMATEIRDGKAHGIFLLTAHGLDVFTVEGRITFKIIGGIFEFYFFVPQDNKPNSVVQSFTDLVGKPMMISHWFLGFQHCRWGYNDIEDVEEVVRKYREHDIPLEVNWVDIDYMDTFKDFTFDPVHFPEYRMKELSDHLHANKQRMVLMVDAGKAYMSKYEPYIRGAELDVFMKNPDGSNYVGEVWPGYTVFPDWFHPNASKYWDYEIGSFMGRMELDGLWIDMDEPSSFCLGSCGSGKMDQLPPSFEPWTLPEEQQYTMHMYEEQALKELAKTVSSEESRNLLYPKYTIHSMGGNLSEKTAAMIAYHYNDIPHYDLHNLYGHAECSITRNAMLKYKPNERPFIISRSTFSGSGSHAGHWMGDNWSYWSYLKASIVELFNIQMFGISYSGSDICGFNANTTEELCTRWMQLGSFYPFARNHNVKGAISQEPYQWESTAEASRKALRVRYTLLPYLYTLFEESNRLGTGVWRPLVFEYPEINSYLTNDEQALIGTDILLTPVLTENAVSVQGQFPPGHSWYDWYTYDRITTSLPLSSNKEEEWITLDAPLTHIPVHIRGGSILPLKDPKIVVQDTYNSPYTLLIALDEKQIANGRLYIDDGHSVEQPKVSNIIFKMDEKKRTLTVDGTFDYSQAEKLDTVKIIGGQSLWTKAIHDNGEEHELVIVNDGTNNDNNGVIVLVLENANIDLTTGPFNIKFH</sequence>
<name>A0A8H7SG78_9FUNG</name>
<dbReference type="InterPro" id="IPR011013">
    <property type="entry name" value="Gal_mutarotase_sf_dom"/>
</dbReference>
<dbReference type="InterPro" id="IPR017853">
    <property type="entry name" value="GH"/>
</dbReference>
<evidence type="ECO:0000256" key="4">
    <source>
        <dbReference type="RuleBase" id="RU361185"/>
    </source>
</evidence>
<dbReference type="CDD" id="cd14752">
    <property type="entry name" value="GH31_N"/>
    <property type="match status" value="1"/>
</dbReference>
<comment type="caution">
    <text evidence="10">The sequence shown here is derived from an EMBL/GenBank/DDBJ whole genome shotgun (WGS) entry which is preliminary data.</text>
</comment>
<dbReference type="GO" id="GO:0004553">
    <property type="term" value="F:hydrolase activity, hydrolyzing O-glycosyl compounds"/>
    <property type="evidence" value="ECO:0007669"/>
    <property type="project" value="InterPro"/>
</dbReference>
<comment type="similarity">
    <text evidence="1 4">Belongs to the glycosyl hydrolase 31 family.</text>
</comment>
<evidence type="ECO:0000256" key="1">
    <source>
        <dbReference type="ARBA" id="ARBA00007806"/>
    </source>
</evidence>
<evidence type="ECO:0000313" key="11">
    <source>
        <dbReference type="Proteomes" id="UP000646827"/>
    </source>
</evidence>
<dbReference type="AlphaFoldDB" id="A0A8H7SG78"/>
<evidence type="ECO:0000259" key="8">
    <source>
        <dbReference type="Pfam" id="PF13802"/>
    </source>
</evidence>
<evidence type="ECO:0000256" key="5">
    <source>
        <dbReference type="SAM" id="MobiDB-lite"/>
    </source>
</evidence>
<dbReference type="Gene3D" id="3.20.20.80">
    <property type="entry name" value="Glycosidases"/>
    <property type="match status" value="1"/>
</dbReference>
<evidence type="ECO:0000256" key="3">
    <source>
        <dbReference type="ARBA" id="ARBA00041343"/>
    </source>
</evidence>
<feature type="chain" id="PRO_5034366058" description="Maltase" evidence="6">
    <location>
        <begin position="21"/>
        <end position="923"/>
    </location>
</feature>
<protein>
    <recommendedName>
        <fullName evidence="3">Maltase</fullName>
    </recommendedName>
</protein>
<dbReference type="InterPro" id="IPR048395">
    <property type="entry name" value="Glyco_hydro_31_C"/>
</dbReference>
<keyword evidence="4" id="KW-0378">Hydrolase</keyword>
<gene>
    <name evidence="10" type="ORF">INT45_012024</name>
</gene>
<evidence type="ECO:0000313" key="10">
    <source>
        <dbReference type="EMBL" id="KAG2228000.1"/>
    </source>
</evidence>
<dbReference type="Gene3D" id="2.60.40.1180">
    <property type="entry name" value="Golgi alpha-mannosidase II"/>
    <property type="match status" value="2"/>
</dbReference>